<protein>
    <submittedName>
        <fullName evidence="2">Uncharacterized protein</fullName>
    </submittedName>
</protein>
<reference evidence="2" key="1">
    <citation type="submission" date="2022-03" db="EMBL/GenBank/DDBJ databases">
        <authorList>
            <person name="Sayadi A."/>
        </authorList>
    </citation>
    <scope>NUCLEOTIDE SEQUENCE</scope>
</reference>
<name>A0A9P0KWM4_ACAOB</name>
<proteinExistence type="predicted"/>
<sequence length="83" mass="9478">MVMVQRENGRTPSPTPTLTEPLISPKDICPLPMMKTQNTNRKNSRAAKAAIITSTPYKKSLKKVYRKSKKKKKGYKQMKKISK</sequence>
<dbReference type="EMBL" id="CAKOFQ010006896">
    <property type="protein sequence ID" value="CAH1980570.1"/>
    <property type="molecule type" value="Genomic_DNA"/>
</dbReference>
<organism evidence="2 3">
    <name type="scientific">Acanthoscelides obtectus</name>
    <name type="common">Bean weevil</name>
    <name type="synonym">Bruchus obtectus</name>
    <dbReference type="NCBI Taxonomy" id="200917"/>
    <lineage>
        <taxon>Eukaryota</taxon>
        <taxon>Metazoa</taxon>
        <taxon>Ecdysozoa</taxon>
        <taxon>Arthropoda</taxon>
        <taxon>Hexapoda</taxon>
        <taxon>Insecta</taxon>
        <taxon>Pterygota</taxon>
        <taxon>Neoptera</taxon>
        <taxon>Endopterygota</taxon>
        <taxon>Coleoptera</taxon>
        <taxon>Polyphaga</taxon>
        <taxon>Cucujiformia</taxon>
        <taxon>Chrysomeloidea</taxon>
        <taxon>Chrysomelidae</taxon>
        <taxon>Bruchinae</taxon>
        <taxon>Bruchini</taxon>
        <taxon>Acanthoscelides</taxon>
    </lineage>
</organism>
<gene>
    <name evidence="2" type="ORF">ACAOBT_LOCUS14063</name>
</gene>
<evidence type="ECO:0000313" key="2">
    <source>
        <dbReference type="EMBL" id="CAH1980570.1"/>
    </source>
</evidence>
<dbReference type="AlphaFoldDB" id="A0A9P0KWM4"/>
<feature type="compositionally biased region" description="Low complexity" evidence="1">
    <location>
        <begin position="16"/>
        <end position="25"/>
    </location>
</feature>
<dbReference type="Proteomes" id="UP001152888">
    <property type="component" value="Unassembled WGS sequence"/>
</dbReference>
<feature type="region of interest" description="Disordered" evidence="1">
    <location>
        <begin position="1"/>
        <end position="29"/>
    </location>
</feature>
<feature type="region of interest" description="Disordered" evidence="1">
    <location>
        <begin position="61"/>
        <end position="83"/>
    </location>
</feature>
<accession>A0A9P0KWM4</accession>
<evidence type="ECO:0000256" key="1">
    <source>
        <dbReference type="SAM" id="MobiDB-lite"/>
    </source>
</evidence>
<keyword evidence="3" id="KW-1185">Reference proteome</keyword>
<comment type="caution">
    <text evidence="2">The sequence shown here is derived from an EMBL/GenBank/DDBJ whole genome shotgun (WGS) entry which is preliminary data.</text>
</comment>
<evidence type="ECO:0000313" key="3">
    <source>
        <dbReference type="Proteomes" id="UP001152888"/>
    </source>
</evidence>